<protein>
    <submittedName>
        <fullName evidence="1">Uncharacterized protein</fullName>
    </submittedName>
</protein>
<proteinExistence type="predicted"/>
<organism evidence="1 2">
    <name type="scientific">Nemania bipapillata</name>
    <dbReference type="NCBI Taxonomy" id="110536"/>
    <lineage>
        <taxon>Eukaryota</taxon>
        <taxon>Fungi</taxon>
        <taxon>Dikarya</taxon>
        <taxon>Ascomycota</taxon>
        <taxon>Pezizomycotina</taxon>
        <taxon>Sordariomycetes</taxon>
        <taxon>Xylariomycetidae</taxon>
        <taxon>Xylariales</taxon>
        <taxon>Xylariaceae</taxon>
        <taxon>Nemania</taxon>
    </lineage>
</organism>
<accession>A0ACC2I8P2</accession>
<reference evidence="1" key="1">
    <citation type="submission" date="2022-11" db="EMBL/GenBank/DDBJ databases">
        <title>Genome Sequence of Nemania bipapillata.</title>
        <authorList>
            <person name="Buettner E."/>
        </authorList>
    </citation>
    <scope>NUCLEOTIDE SEQUENCE</scope>
    <source>
        <strain evidence="1">CP14</strain>
    </source>
</reference>
<keyword evidence="2" id="KW-1185">Reference proteome</keyword>
<evidence type="ECO:0000313" key="2">
    <source>
        <dbReference type="Proteomes" id="UP001153334"/>
    </source>
</evidence>
<dbReference type="EMBL" id="JAPESX010001773">
    <property type="protein sequence ID" value="KAJ8111554.1"/>
    <property type="molecule type" value="Genomic_DNA"/>
</dbReference>
<name>A0ACC2I8P2_9PEZI</name>
<sequence length="239" mass="27071">MNPDVYRAVRDRCQEKLRGLFVVVASPIEGPAKTSFGDIDLFVAWERKDYLPPLEPASPGEPTETPMDAIYRVLGAIRCKSSNKNVASMAIPWPEDFPYSDVETKTEPLPETSTNESVGERNNDEGEKQVSEPKRPCIQVDLHICETLEYLQWMLFKHAHGDLWNLLGSMIRPFGLTIDEVALYVRIPEIEELDKKQAKVELSRDPVSILRFLGLDFGAEWEEPFASDDAVFARTIDAE</sequence>
<evidence type="ECO:0000313" key="1">
    <source>
        <dbReference type="EMBL" id="KAJ8111554.1"/>
    </source>
</evidence>
<gene>
    <name evidence="1" type="ORF">ONZ43_g5593</name>
</gene>
<dbReference type="Proteomes" id="UP001153334">
    <property type="component" value="Unassembled WGS sequence"/>
</dbReference>
<comment type="caution">
    <text evidence="1">The sequence shown here is derived from an EMBL/GenBank/DDBJ whole genome shotgun (WGS) entry which is preliminary data.</text>
</comment>